<sequence length="265" mass="30256">MYYRQEILDTFQETEFWYDEQGSMNKNSQTGPLQQTPQVDRNEEKWWLPEPCVSAAAISEPATKHLRQKRDAENQIECSHMAHMAKEFVKANGYSKLLLNKLYNVYRLFNVLYAIATTDEHTIARRQNAAKTASQITSIHQSNRPSSVHVSNEKKANATDDFVRVDRKQLQNRKSPAMIEANVVPTKNRNVADLLNIPKLKDAKSAGTRSSESCTLILTQGYSAKKFTKGLGKEYGAFPLKGKLPNACRQRVWTVNARFYYRSCS</sequence>
<dbReference type="GO" id="GO:0005524">
    <property type="term" value="F:ATP binding"/>
    <property type="evidence" value="ECO:0007669"/>
    <property type="project" value="InterPro"/>
</dbReference>
<dbReference type="GO" id="GO:0005085">
    <property type="term" value="F:guanyl-nucleotide exchange factor activity"/>
    <property type="evidence" value="ECO:0007669"/>
    <property type="project" value="UniProtKB-UniRule"/>
</dbReference>
<evidence type="ECO:0000313" key="5">
    <source>
        <dbReference type="Proteomes" id="UP000245207"/>
    </source>
</evidence>
<evidence type="ECO:0000256" key="2">
    <source>
        <dbReference type="PROSITE-ProRule" id="PRU00663"/>
    </source>
</evidence>
<dbReference type="InterPro" id="IPR013760">
    <property type="entry name" value="Topo_IIA-like_dom_sf"/>
</dbReference>
<dbReference type="Gene3D" id="3.40.50.670">
    <property type="match status" value="1"/>
</dbReference>
<feature type="domain" description="PRONE" evidence="3">
    <location>
        <begin position="1"/>
        <end position="93"/>
    </location>
</feature>
<dbReference type="InterPro" id="IPR038937">
    <property type="entry name" value="RopGEF"/>
</dbReference>
<evidence type="ECO:0000313" key="4">
    <source>
        <dbReference type="EMBL" id="PWA51034.1"/>
    </source>
</evidence>
<dbReference type="EMBL" id="PKPP01008306">
    <property type="protein sequence ID" value="PWA51034.1"/>
    <property type="molecule type" value="Genomic_DNA"/>
</dbReference>
<dbReference type="PANTHER" id="PTHR33101:SF68">
    <property type="entry name" value="PRONE DOMAIN, ROP GUANINE NUCLEOTIDE EXCHANGE FACTOR"/>
    <property type="match status" value="1"/>
</dbReference>
<dbReference type="AlphaFoldDB" id="A0A2U1LPY2"/>
<keyword evidence="1 2" id="KW-0344">Guanine-nucleotide releasing factor</keyword>
<organism evidence="4 5">
    <name type="scientific">Artemisia annua</name>
    <name type="common">Sweet wormwood</name>
    <dbReference type="NCBI Taxonomy" id="35608"/>
    <lineage>
        <taxon>Eukaryota</taxon>
        <taxon>Viridiplantae</taxon>
        <taxon>Streptophyta</taxon>
        <taxon>Embryophyta</taxon>
        <taxon>Tracheophyta</taxon>
        <taxon>Spermatophyta</taxon>
        <taxon>Magnoliopsida</taxon>
        <taxon>eudicotyledons</taxon>
        <taxon>Gunneridae</taxon>
        <taxon>Pentapetalae</taxon>
        <taxon>asterids</taxon>
        <taxon>campanulids</taxon>
        <taxon>Asterales</taxon>
        <taxon>Asteraceae</taxon>
        <taxon>Asteroideae</taxon>
        <taxon>Anthemideae</taxon>
        <taxon>Artemisiinae</taxon>
        <taxon>Artemisia</taxon>
    </lineage>
</organism>
<comment type="caution">
    <text evidence="4">The sequence shown here is derived from an EMBL/GenBank/DDBJ whole genome shotgun (WGS) entry which is preliminary data.</text>
</comment>
<evidence type="ECO:0000259" key="3">
    <source>
        <dbReference type="PROSITE" id="PS51334"/>
    </source>
</evidence>
<dbReference type="PROSITE" id="PS51334">
    <property type="entry name" value="PRONE"/>
    <property type="match status" value="1"/>
</dbReference>
<dbReference type="Pfam" id="PF03759">
    <property type="entry name" value="PRONE"/>
    <property type="match status" value="1"/>
</dbReference>
<dbReference type="Gene3D" id="1.20.58.2010">
    <property type="entry name" value="PRONE domain, subdomain 1"/>
    <property type="match status" value="1"/>
</dbReference>
<dbReference type="GO" id="GO:0003918">
    <property type="term" value="F:DNA topoisomerase type II (double strand cut, ATP-hydrolyzing) activity"/>
    <property type="evidence" value="ECO:0007669"/>
    <property type="project" value="InterPro"/>
</dbReference>
<dbReference type="GO" id="GO:0003677">
    <property type="term" value="F:DNA binding"/>
    <property type="evidence" value="ECO:0007669"/>
    <property type="project" value="InterPro"/>
</dbReference>
<dbReference type="SUPFAM" id="SSF56719">
    <property type="entry name" value="Type II DNA topoisomerase"/>
    <property type="match status" value="1"/>
</dbReference>
<dbReference type="GO" id="GO:0006265">
    <property type="term" value="P:DNA topological change"/>
    <property type="evidence" value="ECO:0007669"/>
    <property type="project" value="InterPro"/>
</dbReference>
<dbReference type="InterPro" id="IPR013759">
    <property type="entry name" value="Topo_IIA_B_C"/>
</dbReference>
<proteinExistence type="predicted"/>
<reference evidence="4 5" key="1">
    <citation type="journal article" date="2018" name="Mol. Plant">
        <title>The genome of Artemisia annua provides insight into the evolution of Asteraceae family and artemisinin biosynthesis.</title>
        <authorList>
            <person name="Shen Q."/>
            <person name="Zhang L."/>
            <person name="Liao Z."/>
            <person name="Wang S."/>
            <person name="Yan T."/>
            <person name="Shi P."/>
            <person name="Liu M."/>
            <person name="Fu X."/>
            <person name="Pan Q."/>
            <person name="Wang Y."/>
            <person name="Lv Z."/>
            <person name="Lu X."/>
            <person name="Zhang F."/>
            <person name="Jiang W."/>
            <person name="Ma Y."/>
            <person name="Chen M."/>
            <person name="Hao X."/>
            <person name="Li L."/>
            <person name="Tang Y."/>
            <person name="Lv G."/>
            <person name="Zhou Y."/>
            <person name="Sun X."/>
            <person name="Brodelius P.E."/>
            <person name="Rose J.K.C."/>
            <person name="Tang K."/>
        </authorList>
    </citation>
    <scope>NUCLEOTIDE SEQUENCE [LARGE SCALE GENOMIC DNA]</scope>
    <source>
        <strain evidence="5">cv. Huhao1</strain>
        <tissue evidence="4">Leaf</tissue>
    </source>
</reference>
<dbReference type="PANTHER" id="PTHR33101">
    <property type="entry name" value="ROP GUANINE NUCLEOTIDE EXCHANGE FACTOR 1"/>
    <property type="match status" value="1"/>
</dbReference>
<gene>
    <name evidence="4" type="ORF">CTI12_AA467200</name>
</gene>
<accession>A0A2U1LPY2</accession>
<protein>
    <submittedName>
        <fullName evidence="4">RHO guanyl-nucleotide exchange factor 4</fullName>
    </submittedName>
</protein>
<dbReference type="OrthoDB" id="1731180at2759"/>
<dbReference type="InterPro" id="IPR005512">
    <property type="entry name" value="PRONE_dom"/>
</dbReference>
<keyword evidence="5" id="KW-1185">Reference proteome</keyword>
<name>A0A2U1LPY2_ARTAN</name>
<evidence type="ECO:0000256" key="1">
    <source>
        <dbReference type="ARBA" id="ARBA00022658"/>
    </source>
</evidence>
<dbReference type="Proteomes" id="UP000245207">
    <property type="component" value="Unassembled WGS sequence"/>
</dbReference>